<dbReference type="Proteomes" id="UP000829647">
    <property type="component" value="Chromosome"/>
</dbReference>
<gene>
    <name evidence="2" type="ORF">MWH26_18780</name>
</gene>
<dbReference type="EMBL" id="CP095848">
    <property type="protein sequence ID" value="UPL49209.1"/>
    <property type="molecule type" value="Genomic_DNA"/>
</dbReference>
<evidence type="ECO:0008006" key="4">
    <source>
        <dbReference type="Google" id="ProtNLM"/>
    </source>
</evidence>
<feature type="signal peptide" evidence="1">
    <location>
        <begin position="1"/>
        <end position="23"/>
    </location>
</feature>
<reference evidence="2 3" key="1">
    <citation type="submission" date="2022-04" db="EMBL/GenBank/DDBJ databases">
        <title>Hymenobacter sp. isolated from the air.</title>
        <authorList>
            <person name="Won M."/>
            <person name="Lee C.-M."/>
            <person name="Woen H.-Y."/>
            <person name="Kwon S.-W."/>
        </authorList>
    </citation>
    <scope>NUCLEOTIDE SEQUENCE [LARGE SCALE GENOMIC DNA]</scope>
    <source>
        <strain evidence="3">5516 S-25</strain>
    </source>
</reference>
<evidence type="ECO:0000313" key="3">
    <source>
        <dbReference type="Proteomes" id="UP000829647"/>
    </source>
</evidence>
<evidence type="ECO:0000313" key="2">
    <source>
        <dbReference type="EMBL" id="UPL49209.1"/>
    </source>
</evidence>
<dbReference type="PROSITE" id="PS51257">
    <property type="entry name" value="PROKAR_LIPOPROTEIN"/>
    <property type="match status" value="1"/>
</dbReference>
<evidence type="ECO:0000256" key="1">
    <source>
        <dbReference type="SAM" id="SignalP"/>
    </source>
</evidence>
<proteinExistence type="predicted"/>
<accession>A0ABY4J8R5</accession>
<keyword evidence="1" id="KW-0732">Signal</keyword>
<dbReference type="RefSeq" id="WP_247975465.1">
    <property type="nucleotide sequence ID" value="NZ_CP095848.1"/>
</dbReference>
<protein>
    <recommendedName>
        <fullName evidence="4">CBM-cenC domain-containing protein</fullName>
    </recommendedName>
</protein>
<dbReference type="Gene3D" id="2.60.120.260">
    <property type="entry name" value="Galactose-binding domain-like"/>
    <property type="match status" value="1"/>
</dbReference>
<sequence length="182" mass="20136">MLKFCFPRLLGATLLAGATACSAPAPSAASVEQITFNDFEALDGWGTPIPSLTTEQAHSGRFSIKVDGAQEYSFNYSNALGKASTNRISKLMINGWAMRAGKDGTATLVIEITDPAQNRKQLFWQSINFADELKEVNQWQPFKREFVLPAGLTADKELRVYLWRNSAAQPAYLDDLTLTRLE</sequence>
<name>A0ABY4J8R5_9BACT</name>
<organism evidence="2 3">
    <name type="scientific">Hymenobacter sublimis</name>
    <dbReference type="NCBI Taxonomy" id="2933777"/>
    <lineage>
        <taxon>Bacteria</taxon>
        <taxon>Pseudomonadati</taxon>
        <taxon>Bacteroidota</taxon>
        <taxon>Cytophagia</taxon>
        <taxon>Cytophagales</taxon>
        <taxon>Hymenobacteraceae</taxon>
        <taxon>Hymenobacter</taxon>
    </lineage>
</organism>
<feature type="chain" id="PRO_5047075807" description="CBM-cenC domain-containing protein" evidence="1">
    <location>
        <begin position="24"/>
        <end position="182"/>
    </location>
</feature>
<keyword evidence="3" id="KW-1185">Reference proteome</keyword>